<dbReference type="InterPro" id="IPR018752">
    <property type="entry name" value="DabA"/>
</dbReference>
<evidence type="ECO:0000256" key="6">
    <source>
        <dbReference type="HAMAP-Rule" id="MF_01871"/>
    </source>
</evidence>
<evidence type="ECO:0000256" key="4">
    <source>
        <dbReference type="ARBA" id="ARBA00022833"/>
    </source>
</evidence>
<evidence type="ECO:0000313" key="8">
    <source>
        <dbReference type="EMBL" id="QDU82188.1"/>
    </source>
</evidence>
<organism evidence="8 9">
    <name type="scientific">Polystyrenella longa</name>
    <dbReference type="NCBI Taxonomy" id="2528007"/>
    <lineage>
        <taxon>Bacteria</taxon>
        <taxon>Pseudomonadati</taxon>
        <taxon>Planctomycetota</taxon>
        <taxon>Planctomycetia</taxon>
        <taxon>Planctomycetales</taxon>
        <taxon>Planctomycetaceae</taxon>
        <taxon>Polystyrenella</taxon>
    </lineage>
</organism>
<evidence type="ECO:0000256" key="7">
    <source>
        <dbReference type="SAM" id="MobiDB-lite"/>
    </source>
</evidence>
<name>A0A518CSJ7_9PLAN</name>
<keyword evidence="5 6" id="KW-0472">Membrane</keyword>
<dbReference type="HAMAP" id="MF_01871">
    <property type="entry name" value="DabA"/>
    <property type="match status" value="1"/>
</dbReference>
<gene>
    <name evidence="6" type="primary">dabA</name>
    <name evidence="8" type="ORF">Pla110_39430</name>
</gene>
<evidence type="ECO:0000256" key="1">
    <source>
        <dbReference type="ARBA" id="ARBA00022448"/>
    </source>
</evidence>
<dbReference type="PANTHER" id="PTHR38344">
    <property type="entry name" value="UPF0753 PROTEIN AQ_863"/>
    <property type="match status" value="1"/>
</dbReference>
<keyword evidence="2 6" id="KW-1003">Cell membrane</keyword>
<feature type="binding site" evidence="6">
    <location>
        <position position="523"/>
    </location>
    <ligand>
        <name>Zn(2+)</name>
        <dbReference type="ChEBI" id="CHEBI:29105"/>
    </ligand>
</feature>
<comment type="function">
    <text evidence="6">Part of an energy-coupled inorganic carbon pump.</text>
</comment>
<keyword evidence="4 6" id="KW-0862">Zinc</keyword>
<dbReference type="Pfam" id="PF10070">
    <property type="entry name" value="DabA"/>
    <property type="match status" value="1"/>
</dbReference>
<dbReference type="OrthoDB" id="9805101at2"/>
<evidence type="ECO:0000256" key="5">
    <source>
        <dbReference type="ARBA" id="ARBA00023136"/>
    </source>
</evidence>
<protein>
    <recommendedName>
        <fullName evidence="6">Probable inorganic carbon transporter subunit DabA</fullName>
    </recommendedName>
</protein>
<evidence type="ECO:0000313" key="9">
    <source>
        <dbReference type="Proteomes" id="UP000317178"/>
    </source>
</evidence>
<feature type="region of interest" description="Disordered" evidence="7">
    <location>
        <begin position="1"/>
        <end position="22"/>
    </location>
</feature>
<comment type="cofactor">
    <cofactor evidence="6">
        <name>Zn(2+)</name>
        <dbReference type="ChEBI" id="CHEBI:29105"/>
    </cofactor>
</comment>
<evidence type="ECO:0000256" key="2">
    <source>
        <dbReference type="ARBA" id="ARBA00022475"/>
    </source>
</evidence>
<dbReference type="Proteomes" id="UP000317178">
    <property type="component" value="Chromosome"/>
</dbReference>
<feature type="binding site" evidence="6">
    <location>
        <position position="521"/>
    </location>
    <ligand>
        <name>Zn(2+)</name>
        <dbReference type="ChEBI" id="CHEBI:29105"/>
    </ligand>
</feature>
<feature type="binding site" evidence="6">
    <location>
        <position position="709"/>
    </location>
    <ligand>
        <name>Zn(2+)</name>
        <dbReference type="ChEBI" id="CHEBI:29105"/>
    </ligand>
</feature>
<dbReference type="PANTHER" id="PTHR38344:SF1">
    <property type="entry name" value="INORGANIC CARBON TRANSPORTER SUBUNIT DABA-RELATED"/>
    <property type="match status" value="1"/>
</dbReference>
<accession>A0A518CSJ7</accession>
<comment type="similarity">
    <text evidence="6">Belongs to the inorganic carbon transporter (TC 9.A.2) DabA family.</text>
</comment>
<feature type="binding site" evidence="6">
    <location>
        <position position="724"/>
    </location>
    <ligand>
        <name>Zn(2+)</name>
        <dbReference type="ChEBI" id="CHEBI:29105"/>
    </ligand>
</feature>
<dbReference type="GO" id="GO:0008270">
    <property type="term" value="F:zinc ion binding"/>
    <property type="evidence" value="ECO:0007669"/>
    <property type="project" value="UniProtKB-UniRule"/>
</dbReference>
<feature type="compositionally biased region" description="Polar residues" evidence="7">
    <location>
        <begin position="1"/>
        <end position="15"/>
    </location>
</feature>
<dbReference type="AlphaFoldDB" id="A0A518CSJ7"/>
<keyword evidence="9" id="KW-1185">Reference proteome</keyword>
<keyword evidence="3 6" id="KW-0479">Metal-binding</keyword>
<comment type="subunit">
    <text evidence="6">Forms a complex with DabB.</text>
</comment>
<evidence type="ECO:0000256" key="3">
    <source>
        <dbReference type="ARBA" id="ARBA00022723"/>
    </source>
</evidence>
<comment type="subcellular location">
    <subcellularLocation>
        <location evidence="6">Cell membrane</location>
        <topology evidence="6">Peripheral membrane protein</topology>
    </subcellularLocation>
</comment>
<reference evidence="8 9" key="1">
    <citation type="submission" date="2019-02" db="EMBL/GenBank/DDBJ databases">
        <title>Deep-cultivation of Planctomycetes and their phenomic and genomic characterization uncovers novel biology.</title>
        <authorList>
            <person name="Wiegand S."/>
            <person name="Jogler M."/>
            <person name="Boedeker C."/>
            <person name="Pinto D."/>
            <person name="Vollmers J."/>
            <person name="Rivas-Marin E."/>
            <person name="Kohn T."/>
            <person name="Peeters S.H."/>
            <person name="Heuer A."/>
            <person name="Rast P."/>
            <person name="Oberbeckmann S."/>
            <person name="Bunk B."/>
            <person name="Jeske O."/>
            <person name="Meyerdierks A."/>
            <person name="Storesund J.E."/>
            <person name="Kallscheuer N."/>
            <person name="Luecker S."/>
            <person name="Lage O.M."/>
            <person name="Pohl T."/>
            <person name="Merkel B.J."/>
            <person name="Hornburger P."/>
            <person name="Mueller R.-W."/>
            <person name="Bruemmer F."/>
            <person name="Labrenz M."/>
            <person name="Spormann A.M."/>
            <person name="Op den Camp H."/>
            <person name="Overmann J."/>
            <person name="Amann R."/>
            <person name="Jetten M.S.M."/>
            <person name="Mascher T."/>
            <person name="Medema M.H."/>
            <person name="Devos D.P."/>
            <person name="Kaster A.-K."/>
            <person name="Ovreas L."/>
            <person name="Rohde M."/>
            <person name="Galperin M.Y."/>
            <person name="Jogler C."/>
        </authorList>
    </citation>
    <scope>NUCLEOTIDE SEQUENCE [LARGE SCALE GENOMIC DNA]</scope>
    <source>
        <strain evidence="8 9">Pla110</strain>
    </source>
</reference>
<sequence>MKDSLNVTSTTQDNHFTTESDVRPHRLADLQHQIEHAAHLLPSQGPITAFVHHNTLHAFEQRPFEEGIRKGGELWNCHAYLSEEKYREEFERDRIRTSDLEAVLREELKEEADQPLIASVMRFELRLAMLRNRLYDGDPAELNWVIAETDALRQFRSDVPNATRTHLIESTRHWIMRDRKEVFSVGNKANLLSENMGRFTQRSMEHWTDKNWESFLLNSLWNICYSGVKNVEKQLAHAPLPEIHLPRHRNLLLEATGEDTDLRVHDLLIRFCSAFLDQGFADWHLPHRERGIYKSFLQLYGKPFAPPVDWYQNLQRESSRLLEENLDPLESIEESLQLLGVREEEREEFLTQSVVALRGWFGMVWQMETEAEWMPHPAPKGSLVELLAIRLMLDRLAIEEVSREQLHFEGPLNEVRTDALKRISRLDPDQVIQKAFVVFQLAQVCGWKPEDLYQFNDSQWLILLREIDAFSSFERRRLFHQAYERRYRNDTLDALINHRRKRKESETTKEDQKASFQILCCIDDREESFRRHLEEVEPACETFGLAGFYGVAMYYRGSSDAHYKPLCPNTIKPKHYVEETPLYSLQQEDRRRAETRRRIGLLTHQTHRGSRSLLGGLLTGLMGSLAAFPLVARILFPRSTAQFRKLYGKMVETRFTELRLERAPQDSTDDGHTHGYTIEEMANIVEGGMRAIGLTSSMRYSDLIIICGHGSGSINNPHESAYNCGACSGSRGGPNARAFAKMANDNRVREILKQRDFLIPAGTLYVGCYHNTCDDSITWFDLDAIPVGHRKNFEHARDQINVARKRNAHERCRRFESAELDSSFEEALKHVETRAQDLSQVRPEYNHATNALTFVGRREWSRGLFVDRRAFLSSYDPSTDDAEGHILERSLQAVIPVCAGISLEYYFSTVDVEGYGCGSKLPHNVASLLGVMSGASSDLRPGLSAQMVEIHEPMRNLFVIESTVEVMSRIIEENAGIKQLVNGGWVQLAIFEPETGRIQHYRDHQFTDYQPESTDLPTVDSSCKWYRGWRDHLGFASISAPPSQTTVS</sequence>
<dbReference type="GO" id="GO:0005886">
    <property type="term" value="C:plasma membrane"/>
    <property type="evidence" value="ECO:0007669"/>
    <property type="project" value="UniProtKB-SubCell"/>
</dbReference>
<dbReference type="EMBL" id="CP036281">
    <property type="protein sequence ID" value="QDU82188.1"/>
    <property type="molecule type" value="Genomic_DNA"/>
</dbReference>
<keyword evidence="1 6" id="KW-0813">Transport</keyword>
<proteinExistence type="inferred from homology"/>
<dbReference type="KEGG" id="plon:Pla110_39430"/>